<evidence type="ECO:0000313" key="1">
    <source>
        <dbReference type="EMBL" id="QKJ88062.1"/>
    </source>
</evidence>
<organism evidence="1 2">
    <name type="scientific">Paramixta manurensis</name>
    <dbReference type="NCBI Taxonomy" id="2740817"/>
    <lineage>
        <taxon>Bacteria</taxon>
        <taxon>Pseudomonadati</taxon>
        <taxon>Pseudomonadota</taxon>
        <taxon>Gammaproteobacteria</taxon>
        <taxon>Enterobacterales</taxon>
        <taxon>Erwiniaceae</taxon>
        <taxon>Paramixta</taxon>
    </lineage>
</organism>
<protein>
    <recommendedName>
        <fullName evidence="3">Ead/Ea22-like family protein</fullName>
    </recommendedName>
</protein>
<dbReference type="EMBL" id="CP054212">
    <property type="protein sequence ID" value="QKJ88062.1"/>
    <property type="molecule type" value="Genomic_DNA"/>
</dbReference>
<evidence type="ECO:0008006" key="3">
    <source>
        <dbReference type="Google" id="ProtNLM"/>
    </source>
</evidence>
<dbReference type="AlphaFoldDB" id="A0A6M8UMC4"/>
<dbReference type="KEGG" id="pmak:PMPD1_3132"/>
<gene>
    <name evidence="1" type="ORF">PMPD1_3132</name>
</gene>
<dbReference type="Proteomes" id="UP000505325">
    <property type="component" value="Chromosome"/>
</dbReference>
<name>A0A6M8UMC4_9GAMM</name>
<accession>A0A6M8UMC4</accession>
<sequence length="221" mass="24501">MTKYFVSGCIDADGETTRVSDSEAQFWTVYEREDNGTSQAVGDCDSRESAEAFASLLNSLTMRADALAAENVAMRQIIDSVTNLDNEPQYHAEGMGCGLEDRNITDRYDAMRHGWDEAMERVYAEVIPCAEELDFLATDDYLESVRNEARAQGIHFAANRILAAWEAGFINDTPAHAYDISGAVLSALEFLPNASAEEFKRDYADEVRTAIAARLRNGETE</sequence>
<reference evidence="1 2" key="1">
    <citation type="submission" date="2020-06" db="EMBL/GenBank/DDBJ databases">
        <title>Genome sequence of Paramixta manurensis strain PD-1.</title>
        <authorList>
            <person name="Lee C.W."/>
            <person name="Kim J."/>
        </authorList>
    </citation>
    <scope>NUCLEOTIDE SEQUENCE [LARGE SCALE GENOMIC DNA]</scope>
    <source>
        <strain evidence="1 2">PD-1</strain>
    </source>
</reference>
<keyword evidence="2" id="KW-1185">Reference proteome</keyword>
<dbReference type="RefSeq" id="WP_354292654.1">
    <property type="nucleotide sequence ID" value="NZ_CP054212.1"/>
</dbReference>
<proteinExistence type="predicted"/>
<evidence type="ECO:0000313" key="2">
    <source>
        <dbReference type="Proteomes" id="UP000505325"/>
    </source>
</evidence>